<dbReference type="KEGG" id="dti:Desti_3033"/>
<dbReference type="SUPFAM" id="SSF53756">
    <property type="entry name" value="UDP-Glycosyltransferase/glycogen phosphorylase"/>
    <property type="match status" value="1"/>
</dbReference>
<sequence>MKKPKQSTHRKPEKRQRKPKVLVLTTSYPSDEKDPSGIFIAKLLGALKRRGYELRVVAPSNGQFYGRRFLSGIETVRFGYFFPRFLERLTIGAGGIPENMAKSFLAKLQVFPMMLVFLLKAISEARHMDLIYANWLGAGIVGAVAGMLTRKPLVISFRGDDGYLARDRYIWRKLTKFVTKRASLIVPVSRELRDIMLDLGIDREKCRVPRFGVDVEMFHPPSEPRRIREHVRILFVGSLIARKGLHDLLDALADPELEKAHLTIVGDGPDLEVLKALSKRLGLADNTEWRGLLPPEAVARLMRHTDLLCLPSYMEGRPNVVNEAMASGLPVISTRIGGIPDMVREGETAFLVEPGDVEELRKCLIRLVSDPDLRARMGAAGHDFLVKSGVSWDSTAEEFDALFSSL</sequence>
<dbReference type="AlphaFoldDB" id="I4C806"/>
<keyword evidence="6" id="KW-1185">Reference proteome</keyword>
<feature type="domain" description="Glycosyl transferase family 1" evidence="3">
    <location>
        <begin position="232"/>
        <end position="381"/>
    </location>
</feature>
<evidence type="ECO:0000259" key="3">
    <source>
        <dbReference type="Pfam" id="PF00534"/>
    </source>
</evidence>
<keyword evidence="5" id="KW-0808">Transferase</keyword>
<reference evidence="6" key="1">
    <citation type="submission" date="2012-06" db="EMBL/GenBank/DDBJ databases">
        <title>Complete sequence of chromosome of Desulfomonile tiedjei DSM 6799.</title>
        <authorList>
            <person name="Lucas S."/>
            <person name="Copeland A."/>
            <person name="Lapidus A."/>
            <person name="Glavina del Rio T."/>
            <person name="Dalin E."/>
            <person name="Tice H."/>
            <person name="Bruce D."/>
            <person name="Goodwin L."/>
            <person name="Pitluck S."/>
            <person name="Peters L."/>
            <person name="Ovchinnikova G."/>
            <person name="Zeytun A."/>
            <person name="Lu M."/>
            <person name="Kyrpides N."/>
            <person name="Mavromatis K."/>
            <person name="Ivanova N."/>
            <person name="Brettin T."/>
            <person name="Detter J.C."/>
            <person name="Han C."/>
            <person name="Larimer F."/>
            <person name="Land M."/>
            <person name="Hauser L."/>
            <person name="Markowitz V."/>
            <person name="Cheng J.-F."/>
            <person name="Hugenholtz P."/>
            <person name="Woyke T."/>
            <person name="Wu D."/>
            <person name="Spring S."/>
            <person name="Schroeder M."/>
            <person name="Brambilla E."/>
            <person name="Klenk H.-P."/>
            <person name="Eisen J.A."/>
        </authorList>
    </citation>
    <scope>NUCLEOTIDE SEQUENCE [LARGE SCALE GENOMIC DNA]</scope>
    <source>
        <strain evidence="6">ATCC 49306 / DSM 6799 / DCB-1</strain>
    </source>
</reference>
<feature type="domain" description="Glycosyltransferase subfamily 4-like N-terminal" evidence="4">
    <location>
        <begin position="39"/>
        <end position="216"/>
    </location>
</feature>
<dbReference type="STRING" id="706587.Desti_3033"/>
<evidence type="ECO:0000256" key="2">
    <source>
        <dbReference type="SAM" id="Phobius"/>
    </source>
</evidence>
<gene>
    <name evidence="5" type="ordered locus">Desti_3033</name>
</gene>
<dbReference type="eggNOG" id="COG0438">
    <property type="taxonomic scope" value="Bacteria"/>
</dbReference>
<evidence type="ECO:0000256" key="1">
    <source>
        <dbReference type="SAM" id="MobiDB-lite"/>
    </source>
</evidence>
<dbReference type="RefSeq" id="WP_014810834.1">
    <property type="nucleotide sequence ID" value="NC_018025.1"/>
</dbReference>
<dbReference type="Pfam" id="PF13439">
    <property type="entry name" value="Glyco_transf_4"/>
    <property type="match status" value="1"/>
</dbReference>
<keyword evidence="2" id="KW-0472">Membrane</keyword>
<name>I4C806_DESTA</name>
<dbReference type="EMBL" id="CP003360">
    <property type="protein sequence ID" value="AFM25697.1"/>
    <property type="molecule type" value="Genomic_DNA"/>
</dbReference>
<dbReference type="Pfam" id="PF00534">
    <property type="entry name" value="Glycos_transf_1"/>
    <property type="match status" value="1"/>
</dbReference>
<dbReference type="Proteomes" id="UP000006055">
    <property type="component" value="Chromosome"/>
</dbReference>
<evidence type="ECO:0000259" key="4">
    <source>
        <dbReference type="Pfam" id="PF13439"/>
    </source>
</evidence>
<dbReference type="InterPro" id="IPR050194">
    <property type="entry name" value="Glycosyltransferase_grp1"/>
</dbReference>
<dbReference type="InterPro" id="IPR001296">
    <property type="entry name" value="Glyco_trans_1"/>
</dbReference>
<protein>
    <submittedName>
        <fullName evidence="5">Glycosyltransferase</fullName>
    </submittedName>
</protein>
<dbReference type="GO" id="GO:0016757">
    <property type="term" value="F:glycosyltransferase activity"/>
    <property type="evidence" value="ECO:0007669"/>
    <property type="project" value="InterPro"/>
</dbReference>
<proteinExistence type="predicted"/>
<evidence type="ECO:0000313" key="5">
    <source>
        <dbReference type="EMBL" id="AFM25697.1"/>
    </source>
</evidence>
<dbReference type="PANTHER" id="PTHR45947:SF3">
    <property type="entry name" value="SULFOQUINOVOSYL TRANSFERASE SQD2"/>
    <property type="match status" value="1"/>
</dbReference>
<feature type="transmembrane region" description="Helical" evidence="2">
    <location>
        <begin position="129"/>
        <end position="148"/>
    </location>
</feature>
<keyword evidence="2" id="KW-0812">Transmembrane</keyword>
<dbReference type="InterPro" id="IPR028098">
    <property type="entry name" value="Glyco_trans_4-like_N"/>
</dbReference>
<dbReference type="Gene3D" id="3.40.50.2000">
    <property type="entry name" value="Glycogen Phosphorylase B"/>
    <property type="match status" value="2"/>
</dbReference>
<evidence type="ECO:0000313" key="6">
    <source>
        <dbReference type="Proteomes" id="UP000006055"/>
    </source>
</evidence>
<dbReference type="PANTHER" id="PTHR45947">
    <property type="entry name" value="SULFOQUINOVOSYL TRANSFERASE SQD2"/>
    <property type="match status" value="1"/>
</dbReference>
<keyword evidence="2" id="KW-1133">Transmembrane helix</keyword>
<feature type="region of interest" description="Disordered" evidence="1">
    <location>
        <begin position="1"/>
        <end position="22"/>
    </location>
</feature>
<dbReference type="HOGENOM" id="CLU_009583_2_4_7"/>
<organism evidence="5 6">
    <name type="scientific">Desulfomonile tiedjei (strain ATCC 49306 / DSM 6799 / DCB-1)</name>
    <dbReference type="NCBI Taxonomy" id="706587"/>
    <lineage>
        <taxon>Bacteria</taxon>
        <taxon>Pseudomonadati</taxon>
        <taxon>Thermodesulfobacteriota</taxon>
        <taxon>Desulfomonilia</taxon>
        <taxon>Desulfomonilales</taxon>
        <taxon>Desulfomonilaceae</taxon>
        <taxon>Desulfomonile</taxon>
    </lineage>
</organism>
<dbReference type="OrthoDB" id="9803091at2"/>
<accession>I4C806</accession>
<feature type="compositionally biased region" description="Basic residues" evidence="1">
    <location>
        <begin position="1"/>
        <end position="20"/>
    </location>
</feature>